<feature type="compositionally biased region" description="Basic and acidic residues" evidence="11">
    <location>
        <begin position="219"/>
        <end position="324"/>
    </location>
</feature>
<dbReference type="SMART" id="SM00360">
    <property type="entry name" value="RRM"/>
    <property type="match status" value="1"/>
</dbReference>
<evidence type="ECO:0000259" key="12">
    <source>
        <dbReference type="PROSITE" id="PS50102"/>
    </source>
</evidence>
<dbReference type="InterPro" id="IPR012677">
    <property type="entry name" value="Nucleotide-bd_a/b_plait_sf"/>
</dbReference>
<evidence type="ECO:0000313" key="14">
    <source>
        <dbReference type="Proteomes" id="UP000694380"/>
    </source>
</evidence>
<dbReference type="RefSeq" id="XP_005291452.1">
    <property type="nucleotide sequence ID" value="XM_005291395.4"/>
</dbReference>
<proteinExistence type="predicted"/>
<feature type="region of interest" description="Disordered" evidence="11">
    <location>
        <begin position="160"/>
        <end position="324"/>
    </location>
</feature>
<dbReference type="InterPro" id="IPR034500">
    <property type="entry name" value="RBM7_RRM"/>
</dbReference>
<dbReference type="GO" id="GO:0003727">
    <property type="term" value="F:single-stranded RNA binding"/>
    <property type="evidence" value="ECO:0007669"/>
    <property type="project" value="TreeGrafter"/>
</dbReference>
<reference evidence="13" key="1">
    <citation type="submission" date="2025-08" db="UniProtKB">
        <authorList>
            <consortium name="Ensembl"/>
        </authorList>
    </citation>
    <scope>IDENTIFICATION</scope>
</reference>
<dbReference type="GO" id="GO:0000381">
    <property type="term" value="P:regulation of alternative mRNA splicing, via spliceosome"/>
    <property type="evidence" value="ECO:0007669"/>
    <property type="project" value="TreeGrafter"/>
</dbReference>
<dbReference type="PANTHER" id="PTHR13798">
    <property type="entry name" value="RNA BINDING MOTIF RBM PROTEIN -RELATED"/>
    <property type="match status" value="1"/>
</dbReference>
<dbReference type="GeneTree" id="ENSGT00870000136493"/>
<dbReference type="CTD" id="10179"/>
<keyword evidence="4" id="KW-0694">RNA-binding</keyword>
<dbReference type="InterPro" id="IPR035979">
    <property type="entry name" value="RBD_domain_sf"/>
</dbReference>
<dbReference type="Pfam" id="PF00076">
    <property type="entry name" value="RRM_1"/>
    <property type="match status" value="1"/>
</dbReference>
<evidence type="ECO:0000256" key="8">
    <source>
        <dbReference type="ARBA" id="ARBA00064012"/>
    </source>
</evidence>
<comment type="subunit">
    <text evidence="8">Component of the nuclear exosome targeting (NEXT) complex composed of MTREX, ZCCHC8, and RBM7 that directs a subset of non-coding short-lived RNAs for exosomal degradation. Interacts with ZCCHC8 and SF3B2/SAP145. Binds to MTREX through ZCCHC8. Interacts with YWHAE and YWHAZ; these interactions are stress-dependent and RBM7 phosphorylation dependent; release RNA from the NEXT complex and may affect RNA targeting to the nuclear RNA exosomome for degradation. Interacts with MEPCE and LARP7, the core subunits of 7SK snRNP; upon genotoxic stress this interaction is enhanced, triggering the release of inactive P-TEFb complex from the core and P-TEFb complex activation.</text>
</comment>
<reference evidence="13" key="2">
    <citation type="submission" date="2025-09" db="UniProtKB">
        <authorList>
            <consortium name="Ensembl"/>
        </authorList>
    </citation>
    <scope>IDENTIFICATION</scope>
</reference>
<feature type="compositionally biased region" description="Polar residues" evidence="11">
    <location>
        <begin position="86"/>
        <end position="105"/>
    </location>
</feature>
<dbReference type="GeneID" id="101936881"/>
<evidence type="ECO:0000256" key="5">
    <source>
        <dbReference type="ARBA" id="ARBA00022990"/>
    </source>
</evidence>
<dbReference type="InterPro" id="IPR052285">
    <property type="entry name" value="NEXT_complex_subunit"/>
</dbReference>
<protein>
    <recommendedName>
        <fullName evidence="9">RNA-binding protein 7</fullName>
    </recommendedName>
    <alternativeName>
        <fullName evidence="10">RNA-binding motif protein 7</fullName>
    </alternativeName>
</protein>
<gene>
    <name evidence="13" type="primary">RBM7</name>
</gene>
<keyword evidence="6" id="KW-0539">Nucleus</keyword>
<evidence type="ECO:0000256" key="10">
    <source>
        <dbReference type="ARBA" id="ARBA00080345"/>
    </source>
</evidence>
<sequence length="324" mass="37161">MGAAAAEANRTLFVGNLDPRVTEELIFELFHQAGPVIKVKIPKDRDGKPKQFAFVNFKHEESVPYGMSLLNGIKLFGRPIKIQFRSGSSHASQDGNSSYSQHGTANTSPSSTPHSTPNSNSRYDRSTDNTLATGFTSVQMLQRSFSSPDNLQRQVMNSGTWQQSQYSGKYGSPHSDQSTYTSPGQQQSHSFNQSSGSQMQRRPDGSSAQRKNRLNSHPYHMDSRHFNREQRFGDYGSDHHYRGNRDEYSYEDRSPHDPGSDHYSRGNRDEYSYEDRSPHDPGSDHYSRGNRDEYCYEDRSHDGWSHDYNRRENYRDGKWRPSRH</sequence>
<evidence type="ECO:0000256" key="6">
    <source>
        <dbReference type="ARBA" id="ARBA00023242"/>
    </source>
</evidence>
<evidence type="ECO:0000256" key="11">
    <source>
        <dbReference type="SAM" id="MobiDB-lite"/>
    </source>
</evidence>
<dbReference type="GO" id="GO:0005654">
    <property type="term" value="C:nucleoplasm"/>
    <property type="evidence" value="ECO:0007669"/>
    <property type="project" value="UniProtKB-SubCell"/>
</dbReference>
<keyword evidence="7" id="KW-0469">Meiosis</keyword>
<dbReference type="AlphaFoldDB" id="A0A8C3FQZ7"/>
<keyword evidence="3" id="KW-0597">Phosphoprotein</keyword>
<dbReference type="Ensembl" id="ENSCPBT00000014788.1">
    <property type="protein sequence ID" value="ENSCPBP00000012415.1"/>
    <property type="gene ID" value="ENSCPBG00000009366.1"/>
</dbReference>
<comment type="subcellular location">
    <subcellularLocation>
        <location evidence="1">Nucleus</location>
        <location evidence="1">Nucleoplasm</location>
    </subcellularLocation>
</comment>
<keyword evidence="5" id="KW-0007">Acetylation</keyword>
<dbReference type="Proteomes" id="UP000694380">
    <property type="component" value="Unplaced"/>
</dbReference>
<name>A0A8C3FQZ7_CHRPI</name>
<feature type="region of interest" description="Disordered" evidence="11">
    <location>
        <begin position="86"/>
        <end position="129"/>
    </location>
</feature>
<dbReference type="OMA" id="MRIQFRS"/>
<dbReference type="InterPro" id="IPR000504">
    <property type="entry name" value="RRM_dom"/>
</dbReference>
<organism evidence="13 14">
    <name type="scientific">Chrysemys picta bellii</name>
    <name type="common">Western painted turtle</name>
    <name type="synonym">Emys bellii</name>
    <dbReference type="NCBI Taxonomy" id="8478"/>
    <lineage>
        <taxon>Eukaryota</taxon>
        <taxon>Metazoa</taxon>
        <taxon>Chordata</taxon>
        <taxon>Craniata</taxon>
        <taxon>Vertebrata</taxon>
        <taxon>Euteleostomi</taxon>
        <taxon>Archelosauria</taxon>
        <taxon>Testudinata</taxon>
        <taxon>Testudines</taxon>
        <taxon>Cryptodira</taxon>
        <taxon>Durocryptodira</taxon>
        <taxon>Testudinoidea</taxon>
        <taxon>Emydidae</taxon>
        <taxon>Chrysemys</taxon>
    </lineage>
</organism>
<evidence type="ECO:0000256" key="4">
    <source>
        <dbReference type="ARBA" id="ARBA00022884"/>
    </source>
</evidence>
<dbReference type="PROSITE" id="PS50102">
    <property type="entry name" value="RRM"/>
    <property type="match status" value="1"/>
</dbReference>
<feature type="compositionally biased region" description="Polar residues" evidence="11">
    <location>
        <begin position="174"/>
        <end position="200"/>
    </location>
</feature>
<evidence type="ECO:0000256" key="9">
    <source>
        <dbReference type="ARBA" id="ARBA00067651"/>
    </source>
</evidence>
<dbReference type="CDD" id="cd12592">
    <property type="entry name" value="RRM_RBM7"/>
    <property type="match status" value="1"/>
</dbReference>
<keyword evidence="14" id="KW-1185">Reference proteome</keyword>
<dbReference type="FunFam" id="3.30.70.330:FF:000261">
    <property type="entry name" value="RNA-binding motif protein 7"/>
    <property type="match status" value="1"/>
</dbReference>
<dbReference type="PANTHER" id="PTHR13798:SF4">
    <property type="entry name" value="RNA-BINDING PROTEIN 7"/>
    <property type="match status" value="1"/>
</dbReference>
<dbReference type="SUPFAM" id="SSF54928">
    <property type="entry name" value="RNA-binding domain, RBD"/>
    <property type="match status" value="1"/>
</dbReference>
<dbReference type="OrthoDB" id="407442at2759"/>
<evidence type="ECO:0000256" key="2">
    <source>
        <dbReference type="ARBA" id="ARBA00022481"/>
    </source>
</evidence>
<dbReference type="Gene3D" id="3.30.70.330">
    <property type="match status" value="1"/>
</dbReference>
<evidence type="ECO:0000256" key="7">
    <source>
        <dbReference type="ARBA" id="ARBA00023254"/>
    </source>
</evidence>
<evidence type="ECO:0000256" key="1">
    <source>
        <dbReference type="ARBA" id="ARBA00004642"/>
    </source>
</evidence>
<keyword evidence="2" id="KW-0488">Methylation</keyword>
<dbReference type="KEGG" id="cpic:101936881"/>
<evidence type="ECO:0000313" key="13">
    <source>
        <dbReference type="Ensembl" id="ENSCPBP00000012415.1"/>
    </source>
</evidence>
<accession>A0A8C3FQZ7</accession>
<dbReference type="GO" id="GO:0051321">
    <property type="term" value="P:meiotic cell cycle"/>
    <property type="evidence" value="ECO:0007669"/>
    <property type="project" value="UniProtKB-KW"/>
</dbReference>
<evidence type="ECO:0000256" key="3">
    <source>
        <dbReference type="ARBA" id="ARBA00022553"/>
    </source>
</evidence>
<feature type="domain" description="RRM" evidence="12">
    <location>
        <begin position="10"/>
        <end position="87"/>
    </location>
</feature>
<feature type="compositionally biased region" description="Low complexity" evidence="11">
    <location>
        <begin position="106"/>
        <end position="121"/>
    </location>
</feature>